<organism evidence="1">
    <name type="scientific">Octopus bimaculoides</name>
    <name type="common">California two-spotted octopus</name>
    <dbReference type="NCBI Taxonomy" id="37653"/>
    <lineage>
        <taxon>Eukaryota</taxon>
        <taxon>Metazoa</taxon>
        <taxon>Spiralia</taxon>
        <taxon>Lophotrochozoa</taxon>
        <taxon>Mollusca</taxon>
        <taxon>Cephalopoda</taxon>
        <taxon>Coleoidea</taxon>
        <taxon>Octopodiformes</taxon>
        <taxon>Octopoda</taxon>
        <taxon>Incirrata</taxon>
        <taxon>Octopodidae</taxon>
        <taxon>Octopus</taxon>
    </lineage>
</organism>
<sequence>MSLYEQKTIRDDSNIDHQSSLSFQNEYHKIGSLNSRQETAGGCHVRFLSESLCFNLQSEPAKQEMERTGMPKWGVVKKWWRKVFIHQLNNQTLYQDQIQSVTNAANLYCLL</sequence>
<accession>A0A0L8G581</accession>
<evidence type="ECO:0000313" key="1">
    <source>
        <dbReference type="EMBL" id="KOF71735.1"/>
    </source>
</evidence>
<dbReference type="AlphaFoldDB" id="A0A0L8G581"/>
<name>A0A0L8G581_OCTBM</name>
<protein>
    <submittedName>
        <fullName evidence="1">Uncharacterized protein</fullName>
    </submittedName>
</protein>
<dbReference type="OrthoDB" id="5985872at2759"/>
<proteinExistence type="predicted"/>
<reference evidence="1" key="1">
    <citation type="submission" date="2015-07" db="EMBL/GenBank/DDBJ databases">
        <title>MeaNS - Measles Nucleotide Surveillance Program.</title>
        <authorList>
            <person name="Tran T."/>
            <person name="Druce J."/>
        </authorList>
    </citation>
    <scope>NUCLEOTIDE SEQUENCE</scope>
    <source>
        <strain evidence="1">UCB-OBI-ISO-001</strain>
        <tissue evidence="1">Gonad</tissue>
    </source>
</reference>
<dbReference type="EMBL" id="KQ424010">
    <property type="protein sequence ID" value="KOF71735.1"/>
    <property type="molecule type" value="Genomic_DNA"/>
</dbReference>
<gene>
    <name evidence="1" type="ORF">OCBIM_22000584mg</name>
</gene>